<dbReference type="RefSeq" id="WP_038680091.1">
    <property type="nucleotide sequence ID" value="NZ_CP007514.1"/>
</dbReference>
<dbReference type="OrthoDB" id="1722553at2"/>
<protein>
    <submittedName>
        <fullName evidence="3">HD domain-containing protein</fullName>
    </submittedName>
    <submittedName>
        <fullName evidence="2">HDIG: uncharacterized domain HDIG</fullName>
    </submittedName>
</protein>
<dbReference type="NCBIfam" id="TIGR00277">
    <property type="entry name" value="HDIG"/>
    <property type="match status" value="1"/>
</dbReference>
<dbReference type="Pfam" id="PF01966">
    <property type="entry name" value="HD"/>
    <property type="match status" value="1"/>
</dbReference>
<reference evidence="2 4" key="1">
    <citation type="submission" date="2014-03" db="EMBL/GenBank/DDBJ databases">
        <title>Complete genome sequence of the Radio-Resistant Rubrobacter radiotolerans RSPS-4.</title>
        <authorList>
            <person name="Egas C.C."/>
            <person name="Barroso C.C."/>
            <person name="Froufe H.J.C."/>
            <person name="Pacheco J.J."/>
            <person name="Albuquerque L.L."/>
            <person name="da Costa M.M.S."/>
        </authorList>
    </citation>
    <scope>NUCLEOTIDE SEQUENCE [LARGE SCALE GENOMIC DNA]</scope>
    <source>
        <strain evidence="2 4">RSPS-4</strain>
    </source>
</reference>
<proteinExistence type="predicted"/>
<dbReference type="EMBL" id="CP007514">
    <property type="protein sequence ID" value="AHY45488.1"/>
    <property type="molecule type" value="Genomic_DNA"/>
</dbReference>
<dbReference type="Proteomes" id="UP001281130">
    <property type="component" value="Unassembled WGS sequence"/>
</dbReference>
<dbReference type="InterPro" id="IPR003607">
    <property type="entry name" value="HD/PDEase_dom"/>
</dbReference>
<dbReference type="SMART" id="SM00471">
    <property type="entry name" value="HDc"/>
    <property type="match status" value="1"/>
</dbReference>
<accession>A0A023WZI3</accession>
<sequence length="201" mass="22155">METTAVRDIEDLVARAGTHPVWGYTHCLRVNDLAAALGREEGLECDAEVLRLAALLHDIGLYKAYNLREAPNHAERSAAVADRLLRDADFSPTRIGVVTEVVRNHQPGTRPAPFAESVLLNDAVVLDYLGSVGMSRVLAMVGLEPDVPDLASAVSHAEDLRRTLPNLLNLEASRELAAERVLEMDEFTERLRRATDDLRLL</sequence>
<evidence type="ECO:0000259" key="1">
    <source>
        <dbReference type="PROSITE" id="PS51831"/>
    </source>
</evidence>
<dbReference type="Gene3D" id="1.10.3210.10">
    <property type="entry name" value="Hypothetical protein af1432"/>
    <property type="match status" value="1"/>
</dbReference>
<reference evidence="3" key="2">
    <citation type="submission" date="2023-11" db="EMBL/GenBank/DDBJ databases">
        <title>MicrobeMod: A computational toolkit for identifying prokaryotic methylation and restriction-modification with nanopore sequencing.</title>
        <authorList>
            <person name="Crits-Christoph A."/>
            <person name="Kang S.C."/>
            <person name="Lee H."/>
            <person name="Ostrov N."/>
        </authorList>
    </citation>
    <scope>NUCLEOTIDE SEQUENCE</scope>
    <source>
        <strain evidence="3">ATCC 51242</strain>
    </source>
</reference>
<dbReference type="SUPFAM" id="SSF109604">
    <property type="entry name" value="HD-domain/PDEase-like"/>
    <property type="match status" value="1"/>
</dbReference>
<dbReference type="KEGG" id="rrd:RradSPS_0205"/>
<dbReference type="EMBL" id="JAWXXX010000001">
    <property type="protein sequence ID" value="MDX5892899.1"/>
    <property type="molecule type" value="Genomic_DNA"/>
</dbReference>
<evidence type="ECO:0000313" key="3">
    <source>
        <dbReference type="EMBL" id="MDX5892899.1"/>
    </source>
</evidence>
<dbReference type="Proteomes" id="UP000025229">
    <property type="component" value="Chromosome"/>
</dbReference>
<dbReference type="PROSITE" id="PS51831">
    <property type="entry name" value="HD"/>
    <property type="match status" value="1"/>
</dbReference>
<feature type="domain" description="HD" evidence="1">
    <location>
        <begin position="23"/>
        <end position="129"/>
    </location>
</feature>
<evidence type="ECO:0000313" key="2">
    <source>
        <dbReference type="EMBL" id="AHY45488.1"/>
    </source>
</evidence>
<dbReference type="CDD" id="cd00077">
    <property type="entry name" value="HDc"/>
    <property type="match status" value="1"/>
</dbReference>
<dbReference type="HOGENOM" id="CLU_117638_0_0_11"/>
<dbReference type="eggNOG" id="COG1418">
    <property type="taxonomic scope" value="Bacteria"/>
</dbReference>
<dbReference type="PANTHER" id="PTHR33594">
    <property type="entry name" value="SUPERFAMILY HYDROLASE, PUTATIVE (AFU_ORTHOLOGUE AFUA_1G03035)-RELATED"/>
    <property type="match status" value="1"/>
</dbReference>
<name>A0A023WZI3_RUBRA</name>
<dbReference type="STRING" id="42256.RradSPS_0205"/>
<dbReference type="InterPro" id="IPR006674">
    <property type="entry name" value="HD_domain"/>
</dbReference>
<dbReference type="InterPro" id="IPR006675">
    <property type="entry name" value="HDIG_dom"/>
</dbReference>
<dbReference type="PANTHER" id="PTHR33594:SF1">
    <property type="entry name" value="HD_PDEASE DOMAIN-CONTAINING PROTEIN"/>
    <property type="match status" value="1"/>
</dbReference>
<gene>
    <name evidence="2" type="ORF">RradSPS_0205</name>
    <name evidence="3" type="ORF">SIL72_02540</name>
</gene>
<organism evidence="2 4">
    <name type="scientific">Rubrobacter radiotolerans</name>
    <name type="common">Arthrobacter radiotolerans</name>
    <dbReference type="NCBI Taxonomy" id="42256"/>
    <lineage>
        <taxon>Bacteria</taxon>
        <taxon>Bacillati</taxon>
        <taxon>Actinomycetota</taxon>
        <taxon>Rubrobacteria</taxon>
        <taxon>Rubrobacterales</taxon>
        <taxon>Rubrobacteraceae</taxon>
        <taxon>Rubrobacter</taxon>
    </lineage>
</organism>
<evidence type="ECO:0000313" key="4">
    <source>
        <dbReference type="Proteomes" id="UP000025229"/>
    </source>
</evidence>
<keyword evidence="4" id="KW-1185">Reference proteome</keyword>
<dbReference type="AlphaFoldDB" id="A0A023WZI3"/>